<keyword evidence="1" id="KW-0812">Transmembrane</keyword>
<dbReference type="AlphaFoldDB" id="A0A3R8R5N8"/>
<proteinExistence type="predicted"/>
<dbReference type="InterPro" id="IPR021688">
    <property type="entry name" value="DUF3270"/>
</dbReference>
<dbReference type="EMBL" id="RSDO01000025">
    <property type="protein sequence ID" value="RRR50775.1"/>
    <property type="molecule type" value="Genomic_DNA"/>
</dbReference>
<sequence length="99" mass="11475">MALRQYRPDQIPTEEYIPKEKQAPYQAYQARESSLPRINELLFFVNIVVFSILTVLATYVYLSLNIPAFLSFCLAIPSGFIGMQLLKYSSNKIFKRLFS</sequence>
<evidence type="ECO:0000313" key="2">
    <source>
        <dbReference type="EMBL" id="RRR50775.1"/>
    </source>
</evidence>
<dbReference type="Pfam" id="PF11674">
    <property type="entry name" value="DUF3270"/>
    <property type="match status" value="1"/>
</dbReference>
<comment type="caution">
    <text evidence="2">The sequence shown here is derived from an EMBL/GenBank/DDBJ whole genome shotgun (WGS) entry which is preliminary data.</text>
</comment>
<dbReference type="RefSeq" id="WP_105110673.1">
    <property type="nucleotide sequence ID" value="NZ_JABCRN010000005.1"/>
</dbReference>
<gene>
    <name evidence="2" type="ORF">EI998_09740</name>
</gene>
<dbReference type="Proteomes" id="UP000274117">
    <property type="component" value="Unassembled WGS sequence"/>
</dbReference>
<keyword evidence="1" id="KW-1133">Transmembrane helix</keyword>
<protein>
    <submittedName>
        <fullName evidence="2">DUF3270 family protein</fullName>
    </submittedName>
</protein>
<name>A0A3R8R5N8_STRSU</name>
<evidence type="ECO:0000256" key="1">
    <source>
        <dbReference type="SAM" id="Phobius"/>
    </source>
</evidence>
<feature type="transmembrane region" description="Helical" evidence="1">
    <location>
        <begin position="41"/>
        <end position="62"/>
    </location>
</feature>
<organism evidence="2 3">
    <name type="scientific">Streptococcus suis</name>
    <dbReference type="NCBI Taxonomy" id="1307"/>
    <lineage>
        <taxon>Bacteria</taxon>
        <taxon>Bacillati</taxon>
        <taxon>Bacillota</taxon>
        <taxon>Bacilli</taxon>
        <taxon>Lactobacillales</taxon>
        <taxon>Streptococcaceae</taxon>
        <taxon>Streptococcus</taxon>
    </lineage>
</organism>
<keyword evidence="1" id="KW-0472">Membrane</keyword>
<reference evidence="2 3" key="2">
    <citation type="submission" date="2018-12" db="EMBL/GenBank/DDBJ databases">
        <title>Whole-genome sequences of fifteen clinical Streptococcus suis strains isolated from pigs between 2006 and 2018.</title>
        <authorList>
            <person name="Stevens M.J.A."/>
            <person name="Cernela N."/>
            <person name="Spoerry Serrano N."/>
            <person name="Schmitt S."/>
            <person name="Schrenzel J."/>
            <person name="Stephan R."/>
        </authorList>
    </citation>
    <scope>NUCLEOTIDE SEQUENCE [LARGE SCALE GENOMIC DNA]</scope>
    <source>
        <strain evidence="2 3">PP422</strain>
    </source>
</reference>
<accession>A0A3R8R5N8</accession>
<reference evidence="2 3" key="1">
    <citation type="submission" date="2018-11" db="EMBL/GenBank/DDBJ databases">
        <authorList>
            <person name="Stevens M.J."/>
            <person name="Cernela N."/>
            <person name="Spoerry Serrano N."/>
            <person name="Schmitt S."/>
            <person name="Schrenzel J."/>
            <person name="Stephan R."/>
        </authorList>
    </citation>
    <scope>NUCLEOTIDE SEQUENCE [LARGE SCALE GENOMIC DNA]</scope>
    <source>
        <strain evidence="2 3">PP422</strain>
    </source>
</reference>
<evidence type="ECO:0000313" key="3">
    <source>
        <dbReference type="Proteomes" id="UP000274117"/>
    </source>
</evidence>
<feature type="transmembrane region" description="Helical" evidence="1">
    <location>
        <begin position="68"/>
        <end position="86"/>
    </location>
</feature>